<evidence type="ECO:0000256" key="2">
    <source>
        <dbReference type="SAM" id="MobiDB-lite"/>
    </source>
</evidence>
<feature type="compositionally biased region" description="Basic and acidic residues" evidence="2">
    <location>
        <begin position="125"/>
        <end position="151"/>
    </location>
</feature>
<keyword evidence="1" id="KW-0175">Coiled coil</keyword>
<proteinExistence type="predicted"/>
<feature type="coiled-coil region" evidence="1">
    <location>
        <begin position="46"/>
        <end position="73"/>
    </location>
</feature>
<sequence length="329" mass="37096">MGDASDQKGKDLKCNQCDTTVGVVSSTGILVLASSTRTCCGACRLFEELYDNVQKADEAFENLKSRRRNVRARQNAFDDQRSAHKALGNFLQQLDQVIPKVTSIVINNPGGPTPNKDSSNAGPSREPDNVDLNKEQEQRDTTTESVKKRLLEQVVNSDSENQATNKRRQMAKRVSFDATTVQHEVYRRTDEYRRGGGAYVPGPHAASEGSELLDTSGQNQKFGVYHQMTWDRRRRVWTSDIIQEDEFQDEDMNDTQEQRRLITDVSEKAPGESNGNKIDEDNETPAEDAVMNNVDHSSQEAIRNARSRRLAIRNQLVETAMSETEREKI</sequence>
<accession>A0A9P9DX16</accession>
<evidence type="ECO:0000256" key="1">
    <source>
        <dbReference type="SAM" id="Coils"/>
    </source>
</evidence>
<feature type="region of interest" description="Disordered" evidence="2">
    <location>
        <begin position="105"/>
        <end position="175"/>
    </location>
</feature>
<keyword evidence="4" id="KW-1185">Reference proteome</keyword>
<feature type="region of interest" description="Disordered" evidence="2">
    <location>
        <begin position="266"/>
        <end position="294"/>
    </location>
</feature>
<reference evidence="3" key="1">
    <citation type="journal article" date="2021" name="Nat. Commun.">
        <title>Genetic determinants of endophytism in the Arabidopsis root mycobiome.</title>
        <authorList>
            <person name="Mesny F."/>
            <person name="Miyauchi S."/>
            <person name="Thiergart T."/>
            <person name="Pickel B."/>
            <person name="Atanasova L."/>
            <person name="Karlsson M."/>
            <person name="Huettel B."/>
            <person name="Barry K.W."/>
            <person name="Haridas S."/>
            <person name="Chen C."/>
            <person name="Bauer D."/>
            <person name="Andreopoulos W."/>
            <person name="Pangilinan J."/>
            <person name="LaButti K."/>
            <person name="Riley R."/>
            <person name="Lipzen A."/>
            <person name="Clum A."/>
            <person name="Drula E."/>
            <person name="Henrissat B."/>
            <person name="Kohler A."/>
            <person name="Grigoriev I.V."/>
            <person name="Martin F.M."/>
            <person name="Hacquard S."/>
        </authorList>
    </citation>
    <scope>NUCLEOTIDE SEQUENCE</scope>
    <source>
        <strain evidence="3">MPI-CAGE-CH-0243</strain>
    </source>
</reference>
<evidence type="ECO:0000313" key="3">
    <source>
        <dbReference type="EMBL" id="KAH7126786.1"/>
    </source>
</evidence>
<comment type="caution">
    <text evidence="3">The sequence shown here is derived from an EMBL/GenBank/DDBJ whole genome shotgun (WGS) entry which is preliminary data.</text>
</comment>
<dbReference type="OrthoDB" id="3800892at2759"/>
<dbReference type="AlphaFoldDB" id="A0A9P9DX16"/>
<gene>
    <name evidence="3" type="ORF">B0J11DRAFT_579220</name>
</gene>
<evidence type="ECO:0000313" key="4">
    <source>
        <dbReference type="Proteomes" id="UP000700596"/>
    </source>
</evidence>
<dbReference type="Proteomes" id="UP000700596">
    <property type="component" value="Unassembled WGS sequence"/>
</dbReference>
<name>A0A9P9DX16_9PLEO</name>
<feature type="compositionally biased region" description="Polar residues" evidence="2">
    <location>
        <begin position="154"/>
        <end position="164"/>
    </location>
</feature>
<organism evidence="3 4">
    <name type="scientific">Dendryphion nanum</name>
    <dbReference type="NCBI Taxonomy" id="256645"/>
    <lineage>
        <taxon>Eukaryota</taxon>
        <taxon>Fungi</taxon>
        <taxon>Dikarya</taxon>
        <taxon>Ascomycota</taxon>
        <taxon>Pezizomycotina</taxon>
        <taxon>Dothideomycetes</taxon>
        <taxon>Pleosporomycetidae</taxon>
        <taxon>Pleosporales</taxon>
        <taxon>Torulaceae</taxon>
        <taxon>Dendryphion</taxon>
    </lineage>
</organism>
<protein>
    <submittedName>
        <fullName evidence="3">Uncharacterized protein</fullName>
    </submittedName>
</protein>
<dbReference type="EMBL" id="JAGMWT010000006">
    <property type="protein sequence ID" value="KAH7126786.1"/>
    <property type="molecule type" value="Genomic_DNA"/>
</dbReference>